<dbReference type="AlphaFoldDB" id="A0A6I1MJ99"/>
<comment type="subcellular location">
    <subcellularLocation>
        <location evidence="1">Endomembrane system</location>
    </subcellularLocation>
</comment>
<dbReference type="OrthoDB" id="9787430at2"/>
<dbReference type="Proteomes" id="UP000430345">
    <property type="component" value="Unassembled WGS sequence"/>
</dbReference>
<evidence type="ECO:0000313" key="8">
    <source>
        <dbReference type="Proteomes" id="UP000430345"/>
    </source>
</evidence>
<evidence type="ECO:0000313" key="7">
    <source>
        <dbReference type="EMBL" id="MPQ42212.1"/>
    </source>
</evidence>
<reference evidence="7 8" key="1">
    <citation type="submission" date="2019-10" db="EMBL/GenBank/DDBJ databases">
        <title>The Genome Sequence of Clostridium tarantellae Isolated from Fish Brain.</title>
        <authorList>
            <person name="Bano L."/>
            <person name="Kiel M."/>
            <person name="Sales G."/>
            <person name="Doxey A.C."/>
            <person name="Mansfield M.J."/>
            <person name="Schiavone M."/>
            <person name="Rossetto O."/>
            <person name="Pirazzini M."/>
            <person name="Dobrindt U."/>
            <person name="Montecucco C."/>
        </authorList>
    </citation>
    <scope>NUCLEOTIDE SEQUENCE [LARGE SCALE GENOMIC DNA]</scope>
    <source>
        <strain evidence="7 8">DSM 3997</strain>
    </source>
</reference>
<dbReference type="EMBL" id="WHJC01000001">
    <property type="protein sequence ID" value="MPQ42212.1"/>
    <property type="molecule type" value="Genomic_DNA"/>
</dbReference>
<feature type="transmembrane region" description="Helical" evidence="6">
    <location>
        <begin position="6"/>
        <end position="27"/>
    </location>
</feature>
<keyword evidence="8" id="KW-1185">Reference proteome</keyword>
<dbReference type="PANTHER" id="PTHR35791">
    <property type="entry name" value="UPF0754 MEMBRANE PROTEIN YHEB"/>
    <property type="match status" value="1"/>
</dbReference>
<dbReference type="RefSeq" id="WP_152886654.1">
    <property type="nucleotide sequence ID" value="NZ_WHJC01000001.1"/>
</dbReference>
<dbReference type="GO" id="GO:0012505">
    <property type="term" value="C:endomembrane system"/>
    <property type="evidence" value="ECO:0007669"/>
    <property type="project" value="UniProtKB-SubCell"/>
</dbReference>
<keyword evidence="3 6" id="KW-0812">Transmembrane</keyword>
<evidence type="ECO:0000256" key="4">
    <source>
        <dbReference type="ARBA" id="ARBA00022989"/>
    </source>
</evidence>
<evidence type="ECO:0000256" key="1">
    <source>
        <dbReference type="ARBA" id="ARBA00004308"/>
    </source>
</evidence>
<name>A0A6I1MJ99_9CLOT</name>
<evidence type="ECO:0000256" key="6">
    <source>
        <dbReference type="SAM" id="Phobius"/>
    </source>
</evidence>
<comment type="caution">
    <text evidence="7">The sequence shown here is derived from an EMBL/GenBank/DDBJ whole genome shotgun (WGS) entry which is preliminary data.</text>
</comment>
<organism evidence="7 8">
    <name type="scientific">Clostridium tarantellae</name>
    <dbReference type="NCBI Taxonomy" id="39493"/>
    <lineage>
        <taxon>Bacteria</taxon>
        <taxon>Bacillati</taxon>
        <taxon>Bacillota</taxon>
        <taxon>Clostridia</taxon>
        <taxon>Eubacteriales</taxon>
        <taxon>Clostridiaceae</taxon>
        <taxon>Clostridium</taxon>
    </lineage>
</organism>
<proteinExistence type="inferred from homology"/>
<keyword evidence="4 6" id="KW-1133">Transmembrane helix</keyword>
<keyword evidence="5 6" id="KW-0472">Membrane</keyword>
<protein>
    <submittedName>
        <fullName evidence="7">DUF445 family protein</fullName>
    </submittedName>
</protein>
<dbReference type="PANTHER" id="PTHR35791:SF1">
    <property type="entry name" value="UPF0754 MEMBRANE PROTEIN YHEB"/>
    <property type="match status" value="1"/>
</dbReference>
<dbReference type="InterPro" id="IPR007383">
    <property type="entry name" value="DUF445"/>
</dbReference>
<gene>
    <name evidence="7" type="ORF">GBZ86_00335</name>
</gene>
<feature type="transmembrane region" description="Helical" evidence="6">
    <location>
        <begin position="479"/>
        <end position="502"/>
    </location>
</feature>
<evidence type="ECO:0000256" key="2">
    <source>
        <dbReference type="ARBA" id="ARBA00008053"/>
    </source>
</evidence>
<accession>A0A6I1MJ99</accession>
<comment type="similarity">
    <text evidence="2">Belongs to the UPF0754 family.</text>
</comment>
<sequence>MKAYILGALIGGIIGYITNWLAIKMLFRPYKAKYFLGIKVPFTPGVIPKEKNRIAKSVGKTVGIHLLNKDTLIKALSNSDIKSKGKYILNNKINKIFDNNFTLDLIFANFFKREYLSLKNKFINKFSNEILKFIIKEDSIKNISILILDKVNIKLNENPIFINKLIEDGTLKNIILNLFKKYKYSGNLQDFINKKISLELSSLVVGNKKIKDVLPKESMNLVQDLLMKEKKYIAEEIKIVIKKDSVADSIKKVINNNIPSIVSMFLSTDSIYEKIVSETNNYLDQDENQKIIINTIVSIIANYSEHSFAELLNKLPKDSLDELVNNITDYIGNKFFEEKNIDNIVLNIENNLKQYSTYHSLLISIDNNYEEKIKNILDDGLKKIFNSQYFSSFVEKSVEKFSDQLLQTSTNDICYNREQIINKIDELVEKQYEKFISENAEEIVNIIDIPKLVEEQINSFELSYGEKIILDIANSELKAITWLGALLGAILGIISPLLANFYM</sequence>
<evidence type="ECO:0000256" key="3">
    <source>
        <dbReference type="ARBA" id="ARBA00022692"/>
    </source>
</evidence>
<dbReference type="Pfam" id="PF04286">
    <property type="entry name" value="DUF445"/>
    <property type="match status" value="1"/>
</dbReference>
<evidence type="ECO:0000256" key="5">
    <source>
        <dbReference type="ARBA" id="ARBA00023136"/>
    </source>
</evidence>